<name>A0A840N615_9BRAD</name>
<evidence type="ECO:0000313" key="3">
    <source>
        <dbReference type="Proteomes" id="UP000521227"/>
    </source>
</evidence>
<organism evidence="2 3">
    <name type="scientific">Afipia massiliensis</name>
    <dbReference type="NCBI Taxonomy" id="211460"/>
    <lineage>
        <taxon>Bacteria</taxon>
        <taxon>Pseudomonadati</taxon>
        <taxon>Pseudomonadota</taxon>
        <taxon>Alphaproteobacteria</taxon>
        <taxon>Hyphomicrobiales</taxon>
        <taxon>Nitrobacteraceae</taxon>
        <taxon>Afipia</taxon>
    </lineage>
</organism>
<keyword evidence="1" id="KW-0812">Transmembrane</keyword>
<dbReference type="RefSeq" id="WP_184086737.1">
    <property type="nucleotide sequence ID" value="NZ_JACHIJ010000004.1"/>
</dbReference>
<proteinExistence type="predicted"/>
<comment type="caution">
    <text evidence="2">The sequence shown here is derived from an EMBL/GenBank/DDBJ whole genome shotgun (WGS) entry which is preliminary data.</text>
</comment>
<evidence type="ECO:0000256" key="1">
    <source>
        <dbReference type="SAM" id="Phobius"/>
    </source>
</evidence>
<sequence>MTSPPEQPGPLSRKLLWFVALWLLGTGTVAVFAYILRLWIAPH</sequence>
<keyword evidence="1" id="KW-1133">Transmembrane helix</keyword>
<dbReference type="EMBL" id="JACHIJ010000004">
    <property type="protein sequence ID" value="MBB5053268.1"/>
    <property type="molecule type" value="Genomic_DNA"/>
</dbReference>
<keyword evidence="1" id="KW-0472">Membrane</keyword>
<accession>A0A840N615</accession>
<dbReference type="AlphaFoldDB" id="A0A840N615"/>
<dbReference type="Proteomes" id="UP000521227">
    <property type="component" value="Unassembled WGS sequence"/>
</dbReference>
<protein>
    <recommendedName>
        <fullName evidence="4">DUF2474 domain-containing protein</fullName>
    </recommendedName>
</protein>
<reference evidence="2 3" key="1">
    <citation type="submission" date="2020-08" db="EMBL/GenBank/DDBJ databases">
        <title>Genomic Encyclopedia of Type Strains, Phase IV (KMG-IV): sequencing the most valuable type-strain genomes for metagenomic binning, comparative biology and taxonomic classification.</title>
        <authorList>
            <person name="Goeker M."/>
        </authorList>
    </citation>
    <scope>NUCLEOTIDE SEQUENCE [LARGE SCALE GENOMIC DNA]</scope>
    <source>
        <strain evidence="2 3">DSM 17498</strain>
    </source>
</reference>
<feature type="transmembrane region" description="Helical" evidence="1">
    <location>
        <begin position="15"/>
        <end position="40"/>
    </location>
</feature>
<evidence type="ECO:0008006" key="4">
    <source>
        <dbReference type="Google" id="ProtNLM"/>
    </source>
</evidence>
<gene>
    <name evidence="2" type="ORF">HNQ36_003259</name>
</gene>
<evidence type="ECO:0000313" key="2">
    <source>
        <dbReference type="EMBL" id="MBB5053268.1"/>
    </source>
</evidence>